<organism evidence="1">
    <name type="scientific">Diabrotica virgifera virgifera</name>
    <name type="common">western corn rootworm</name>
    <dbReference type="NCBI Taxonomy" id="50390"/>
    <lineage>
        <taxon>Eukaryota</taxon>
        <taxon>Metazoa</taxon>
        <taxon>Ecdysozoa</taxon>
        <taxon>Arthropoda</taxon>
        <taxon>Hexapoda</taxon>
        <taxon>Insecta</taxon>
        <taxon>Pterygota</taxon>
        <taxon>Neoptera</taxon>
        <taxon>Endopterygota</taxon>
        <taxon>Coleoptera</taxon>
        <taxon>Polyphaga</taxon>
        <taxon>Cucujiformia</taxon>
        <taxon>Chrysomeloidea</taxon>
        <taxon>Chrysomelidae</taxon>
        <taxon>Galerucinae</taxon>
        <taxon>Diabroticina</taxon>
        <taxon>Diabroticites</taxon>
        <taxon>Diabrotica</taxon>
    </lineage>
</organism>
<dbReference type="AlphaFoldDB" id="A0A6P7H3E9"/>
<dbReference type="RefSeq" id="XP_028153052.1">
    <property type="nucleotide sequence ID" value="XM_028297251.1"/>
</dbReference>
<evidence type="ECO:0000313" key="1">
    <source>
        <dbReference type="RefSeq" id="XP_028153052.1"/>
    </source>
</evidence>
<sequence>MSKANSKNPAAGECSAPAMVTMSQDLFDLLLSVLANYNKQVSEDILVQIRDLNRTPTHTSGGNFVKCTARFDGTVNADVEAFLDNVITFKDCSQISDENALRGLSMLLNGSAATWWQGVKNTILTWEDAVQALRDAYSRKLPPHLIFRELFSREQ</sequence>
<dbReference type="InParanoid" id="A0A6P7H3E9"/>
<feature type="non-terminal residue" evidence="1">
    <location>
        <position position="155"/>
    </location>
</feature>
<accession>A0A6P7H3E9</accession>
<name>A0A6P7H3E9_DIAVI</name>
<reference evidence="1" key="1">
    <citation type="submission" date="2025-08" db="UniProtKB">
        <authorList>
            <consortium name="RefSeq"/>
        </authorList>
    </citation>
    <scope>IDENTIFICATION</scope>
    <source>
        <tissue evidence="1">Whole insect</tissue>
    </source>
</reference>
<protein>
    <submittedName>
        <fullName evidence="1">Activity-regulated cytoskeleton associated protein 1-like</fullName>
    </submittedName>
</protein>
<proteinExistence type="predicted"/>
<gene>
    <name evidence="1" type="primary">LOC114346515</name>
</gene>